<reference evidence="2 3" key="1">
    <citation type="submission" date="2020-04" db="EMBL/GenBank/DDBJ databases">
        <title>Draft Genome Sequence of Streptomyces morookaense DSM 40503, an 8-azaguanine-producing strain.</title>
        <authorList>
            <person name="Qi J."/>
            <person name="Gao J.-M."/>
        </authorList>
    </citation>
    <scope>NUCLEOTIDE SEQUENCE [LARGE SCALE GENOMIC DNA]</scope>
    <source>
        <strain evidence="2 3">DSM 40503</strain>
    </source>
</reference>
<dbReference type="AlphaFoldDB" id="A0A7Y7E944"/>
<keyword evidence="3" id="KW-1185">Reference proteome</keyword>
<gene>
    <name evidence="2" type="ORF">HG542_20485</name>
</gene>
<proteinExistence type="predicted"/>
<dbReference type="RefSeq" id="WP_171083533.1">
    <property type="nucleotide sequence ID" value="NZ_BNBU01000008.1"/>
</dbReference>
<feature type="region of interest" description="Disordered" evidence="1">
    <location>
        <begin position="99"/>
        <end position="118"/>
    </location>
</feature>
<evidence type="ECO:0000256" key="1">
    <source>
        <dbReference type="SAM" id="MobiDB-lite"/>
    </source>
</evidence>
<dbReference type="Proteomes" id="UP000587462">
    <property type="component" value="Unassembled WGS sequence"/>
</dbReference>
<name>A0A7Y7E944_STRMO</name>
<evidence type="ECO:0000313" key="3">
    <source>
        <dbReference type="Proteomes" id="UP000587462"/>
    </source>
</evidence>
<organism evidence="2 3">
    <name type="scientific">Streptomyces morookaense</name>
    <name type="common">Streptoverticillium morookaense</name>
    <dbReference type="NCBI Taxonomy" id="1970"/>
    <lineage>
        <taxon>Bacteria</taxon>
        <taxon>Bacillati</taxon>
        <taxon>Actinomycetota</taxon>
        <taxon>Actinomycetes</taxon>
        <taxon>Kitasatosporales</taxon>
        <taxon>Streptomycetaceae</taxon>
        <taxon>Streptomyces</taxon>
    </lineage>
</organism>
<protein>
    <submittedName>
        <fullName evidence="2">Uncharacterized protein</fullName>
    </submittedName>
</protein>
<comment type="caution">
    <text evidence="2">The sequence shown here is derived from an EMBL/GenBank/DDBJ whole genome shotgun (WGS) entry which is preliminary data.</text>
</comment>
<accession>A0A7Y7E944</accession>
<sequence length="118" mass="12537">MIVVIAKESGAHSVVNLGADAVVGEFDLGRVRGSLGIGSESGLGARFTTREPSTVLWRGMYVSGGLIGSARLKQRGEAEPEARWGLRPPHELDTSELYLTEPMDFSEIPTAPGEPTAD</sequence>
<dbReference type="EMBL" id="JABBXF010000046">
    <property type="protein sequence ID" value="NVK80026.1"/>
    <property type="molecule type" value="Genomic_DNA"/>
</dbReference>
<evidence type="ECO:0000313" key="2">
    <source>
        <dbReference type="EMBL" id="NVK80026.1"/>
    </source>
</evidence>